<dbReference type="EMBL" id="CP141886">
    <property type="protein sequence ID" value="WRT67994.1"/>
    <property type="molecule type" value="Genomic_DNA"/>
</dbReference>
<evidence type="ECO:0000256" key="2">
    <source>
        <dbReference type="ARBA" id="ARBA00022801"/>
    </source>
</evidence>
<keyword evidence="3" id="KW-0067">ATP-binding</keyword>
<organism evidence="7 8">
    <name type="scientific">Kwoniella shivajii</name>
    <dbReference type="NCBI Taxonomy" id="564305"/>
    <lineage>
        <taxon>Eukaryota</taxon>
        <taxon>Fungi</taxon>
        <taxon>Dikarya</taxon>
        <taxon>Basidiomycota</taxon>
        <taxon>Agaricomycotina</taxon>
        <taxon>Tremellomycetes</taxon>
        <taxon>Tremellales</taxon>
        <taxon>Cryptococcaceae</taxon>
        <taxon>Kwoniella</taxon>
    </lineage>
</organism>
<evidence type="ECO:0000313" key="8">
    <source>
        <dbReference type="Proteomes" id="UP001329825"/>
    </source>
</evidence>
<sequence>MSFTKPVSLWAGTPAPSSPPAMKEELSPPNKEVLSKIPRSNSGAVIGDLLHDHQKIGVSRLLFMENDYRSLYEAMVRHNPSLGARRFLDLSAFSHMWEDEGHGIWSSRFTEFAEPENTRPLQGKGMILADDMGTGKSLTILALIEASLVAANAWMFSPESDPEEPTYRLPKQYLMDNIYIDAPPKTNPSISEPRHKFWDSNGHLLDERSSTFQTPSGLRKCGATLIVCPKSVIEVWIDHLDNHWLGNKGWSTLQGSQHKMDFQNRPLLVHNHFEVPKHRDMTSLKKASIILTTYEALATDIRKGDEGTFHRLIFYRVVLDEGHRIRNTATQIFQSVESLHKRHIHVLTGTPIQNHLSDLHAYARLFELPCGLSEPEVLEEYCINPAIRKLPCADAANLRAWGDIFALRRLKKDLEYIPLPLKTIKMFWLRNRMLKEQFKGVEDRVVRPWHDEVSGDQPSKRIRGTEWLSEFNKNKGRQQVYKPLTSKGSIKMRWFDFFLDTQEHGKIVVFHHWKYTFREAKAKLKNAGYQIHELQSTLTTKERIETTKGFNDMEQGKICLLTSIMVGGEGLSMIGATACVFLDLMWNPAWHEQSMNRLHRQGQTSPVTVYIPVIQKTYENAIWVRQQAKRGFSQLLFPDDPPGEIALSEFPTELLQWLRDHADIPGEDDEYAEPDEDEGDSD</sequence>
<keyword evidence="1" id="KW-0547">Nucleotide-binding</keyword>
<dbReference type="InterPro" id="IPR000330">
    <property type="entry name" value="SNF2_N"/>
</dbReference>
<dbReference type="SMART" id="SM00487">
    <property type="entry name" value="DEXDc"/>
    <property type="match status" value="1"/>
</dbReference>
<dbReference type="CDD" id="cd18793">
    <property type="entry name" value="SF2_C_SNF"/>
    <property type="match status" value="1"/>
</dbReference>
<feature type="domain" description="Helicase C-terminal" evidence="6">
    <location>
        <begin position="491"/>
        <end position="648"/>
    </location>
</feature>
<dbReference type="GeneID" id="87957100"/>
<feature type="region of interest" description="Disordered" evidence="4">
    <location>
        <begin position="1"/>
        <end position="28"/>
    </location>
</feature>
<dbReference type="InterPro" id="IPR038718">
    <property type="entry name" value="SNF2-like_sf"/>
</dbReference>
<dbReference type="PANTHER" id="PTHR45626">
    <property type="entry name" value="TRANSCRIPTION TERMINATION FACTOR 2-RELATED"/>
    <property type="match status" value="1"/>
</dbReference>
<evidence type="ECO:0000259" key="5">
    <source>
        <dbReference type="PROSITE" id="PS51192"/>
    </source>
</evidence>
<gene>
    <name evidence="7" type="ORF">IL334_004969</name>
</gene>
<dbReference type="Gene3D" id="3.40.50.10810">
    <property type="entry name" value="Tandem AAA-ATPase domain"/>
    <property type="match status" value="1"/>
</dbReference>
<dbReference type="Pfam" id="PF00271">
    <property type="entry name" value="Helicase_C"/>
    <property type="match status" value="1"/>
</dbReference>
<keyword evidence="8" id="KW-1185">Reference proteome</keyword>
<keyword evidence="2" id="KW-0378">Hydrolase</keyword>
<evidence type="ECO:0000256" key="1">
    <source>
        <dbReference type="ARBA" id="ARBA00022741"/>
    </source>
</evidence>
<evidence type="ECO:0000259" key="6">
    <source>
        <dbReference type="PROSITE" id="PS51194"/>
    </source>
</evidence>
<dbReference type="PROSITE" id="PS51192">
    <property type="entry name" value="HELICASE_ATP_BIND_1"/>
    <property type="match status" value="1"/>
</dbReference>
<dbReference type="SUPFAM" id="SSF52540">
    <property type="entry name" value="P-loop containing nucleoside triphosphate hydrolases"/>
    <property type="match status" value="2"/>
</dbReference>
<evidence type="ECO:0000313" key="7">
    <source>
        <dbReference type="EMBL" id="WRT67994.1"/>
    </source>
</evidence>
<evidence type="ECO:0008006" key="9">
    <source>
        <dbReference type="Google" id="ProtNLM"/>
    </source>
</evidence>
<feature type="domain" description="Helicase ATP-binding" evidence="5">
    <location>
        <begin position="117"/>
        <end position="369"/>
    </location>
</feature>
<dbReference type="RefSeq" id="XP_062792734.1">
    <property type="nucleotide sequence ID" value="XM_062936683.1"/>
</dbReference>
<dbReference type="InterPro" id="IPR014001">
    <property type="entry name" value="Helicase_ATP-bd"/>
</dbReference>
<dbReference type="Gene3D" id="3.40.50.300">
    <property type="entry name" value="P-loop containing nucleotide triphosphate hydrolases"/>
    <property type="match status" value="1"/>
</dbReference>
<dbReference type="InterPro" id="IPR001650">
    <property type="entry name" value="Helicase_C-like"/>
</dbReference>
<accession>A0ABZ1D392</accession>
<dbReference type="Proteomes" id="UP001329825">
    <property type="component" value="Chromosome 6"/>
</dbReference>
<dbReference type="Pfam" id="PF00176">
    <property type="entry name" value="SNF2-rel_dom"/>
    <property type="match status" value="1"/>
</dbReference>
<dbReference type="InterPro" id="IPR049730">
    <property type="entry name" value="SNF2/RAD54-like_C"/>
</dbReference>
<dbReference type="PROSITE" id="PS51194">
    <property type="entry name" value="HELICASE_CTER"/>
    <property type="match status" value="1"/>
</dbReference>
<name>A0ABZ1D392_9TREE</name>
<dbReference type="InterPro" id="IPR027417">
    <property type="entry name" value="P-loop_NTPase"/>
</dbReference>
<evidence type="ECO:0000256" key="3">
    <source>
        <dbReference type="ARBA" id="ARBA00022840"/>
    </source>
</evidence>
<dbReference type="SMART" id="SM00490">
    <property type="entry name" value="HELICc"/>
    <property type="match status" value="1"/>
</dbReference>
<proteinExistence type="predicted"/>
<evidence type="ECO:0000256" key="4">
    <source>
        <dbReference type="SAM" id="MobiDB-lite"/>
    </source>
</evidence>
<reference evidence="7 8" key="1">
    <citation type="submission" date="2024-01" db="EMBL/GenBank/DDBJ databases">
        <title>Comparative genomics of Cryptococcus and Kwoniella reveals pathogenesis evolution and contrasting modes of karyotype evolution via chromosome fusion or intercentromeric recombination.</title>
        <authorList>
            <person name="Coelho M.A."/>
            <person name="David-Palma M."/>
            <person name="Shea T."/>
            <person name="Bowers K."/>
            <person name="McGinley-Smith S."/>
            <person name="Mohammad A.W."/>
            <person name="Gnirke A."/>
            <person name="Yurkov A.M."/>
            <person name="Nowrousian M."/>
            <person name="Sun S."/>
            <person name="Cuomo C.A."/>
            <person name="Heitman J."/>
        </authorList>
    </citation>
    <scope>NUCLEOTIDE SEQUENCE [LARGE SCALE GENOMIC DNA]</scope>
    <source>
        <strain evidence="7">CBS 11374</strain>
    </source>
</reference>
<dbReference type="InterPro" id="IPR050628">
    <property type="entry name" value="SNF2_RAD54_helicase_TF"/>
</dbReference>
<protein>
    <recommendedName>
        <fullName evidence="9">Helicase</fullName>
    </recommendedName>
</protein>